<dbReference type="AlphaFoldDB" id="A0A061J748"/>
<dbReference type="PANTHER" id="PTHR45445:SF2">
    <property type="entry name" value="METHYLTRANSFERASE TYPE 11 DOMAIN-CONTAINING PROTEIN"/>
    <property type="match status" value="1"/>
</dbReference>
<evidence type="ECO:0000313" key="2">
    <source>
        <dbReference type="Proteomes" id="UP000031737"/>
    </source>
</evidence>
<dbReference type="Gene3D" id="3.40.50.150">
    <property type="entry name" value="Vaccinia Virus protein VP39"/>
    <property type="match status" value="1"/>
</dbReference>
<dbReference type="EMBL" id="AUPL01003195">
    <property type="protein sequence ID" value="ESL09092.1"/>
    <property type="molecule type" value="Genomic_DNA"/>
</dbReference>
<accession>A0A061J748</accession>
<dbReference type="VEuPathDB" id="TriTrypDB:TRSC58_03195"/>
<dbReference type="NCBIfam" id="TIGR04345">
    <property type="entry name" value="ovoA_Cterm"/>
    <property type="match status" value="1"/>
</dbReference>
<evidence type="ECO:0008006" key="3">
    <source>
        <dbReference type="Google" id="ProtNLM"/>
    </source>
</evidence>
<sequence length="218" mass="24291">MAQFKAYAKVEARCALDFACGAGRVSFEMSVFFGRVIGADFTARHLIPAYALLERGTCTYSILDASSQQRVGRLAEASNYSWDDTRNRVTFFQSDPANLHSHMTNFSLIVCWNTLERALAPAAVPPHLLSRLEEGGLLVIGGQYEWIEGRSPVKEYWDATASSRVGIPEEEMYKLLGAESAVERVGDPIDVVVAFPASDRVINVKKVYFTTYRKKVTH</sequence>
<dbReference type="SUPFAM" id="SSF53335">
    <property type="entry name" value="S-adenosyl-L-methionine-dependent methyltransferases"/>
    <property type="match status" value="1"/>
</dbReference>
<comment type="caution">
    <text evidence="1">The sequence shown here is derived from an EMBL/GenBank/DDBJ whole genome shotgun (WGS) entry which is preliminary data.</text>
</comment>
<gene>
    <name evidence="1" type="ORF">TRSC58_03195</name>
</gene>
<protein>
    <recommendedName>
        <fullName evidence="3">Methyltransferase domain-containing protein</fullName>
    </recommendedName>
</protein>
<dbReference type="InterPro" id="IPR029063">
    <property type="entry name" value="SAM-dependent_MTases_sf"/>
</dbReference>
<evidence type="ECO:0000313" key="1">
    <source>
        <dbReference type="EMBL" id="ESL09092.1"/>
    </source>
</evidence>
<dbReference type="InterPro" id="IPR027625">
    <property type="entry name" value="OvoA_Cterm"/>
</dbReference>
<name>A0A061J748_TRYRA</name>
<keyword evidence="2" id="KW-1185">Reference proteome</keyword>
<organism evidence="1 2">
    <name type="scientific">Trypanosoma rangeli SC58</name>
    <dbReference type="NCBI Taxonomy" id="429131"/>
    <lineage>
        <taxon>Eukaryota</taxon>
        <taxon>Discoba</taxon>
        <taxon>Euglenozoa</taxon>
        <taxon>Kinetoplastea</taxon>
        <taxon>Metakinetoplastina</taxon>
        <taxon>Trypanosomatida</taxon>
        <taxon>Trypanosomatidae</taxon>
        <taxon>Trypanosoma</taxon>
        <taxon>Herpetosoma</taxon>
    </lineage>
</organism>
<dbReference type="PANTHER" id="PTHR45445">
    <property type="match status" value="1"/>
</dbReference>
<reference evidence="1 2" key="1">
    <citation type="submission" date="2013-07" db="EMBL/GenBank/DDBJ databases">
        <authorList>
            <person name="Stoco P.H."/>
            <person name="Wagner G."/>
            <person name="Gerber A."/>
            <person name="Zaha A."/>
            <person name="Thompson C."/>
            <person name="Bartholomeu D.C."/>
            <person name="Luckemeyer D.D."/>
            <person name="Bahia D."/>
            <person name="Loreto E."/>
            <person name="Prestes E.B."/>
            <person name="Lima F.M."/>
            <person name="Rodrigues-Luiz G."/>
            <person name="Vallejo G.A."/>
            <person name="Filho J.F."/>
            <person name="Monteiro K.M."/>
            <person name="Tyler K.M."/>
            <person name="de Almeida L.G."/>
            <person name="Ortiz M.F."/>
            <person name="Siervo M.A."/>
            <person name="de Moraes M.H."/>
            <person name="Cunha O.L."/>
            <person name="Mendonca-Neto R."/>
            <person name="Silva R."/>
            <person name="Teixeira S.M."/>
            <person name="Murta S.M."/>
            <person name="Sincero T.C."/>
            <person name="Mendes T.A."/>
            <person name="Urmenyi T.P."/>
            <person name="Silva V.G."/>
            <person name="da Rocha W.D."/>
            <person name="Andersson B."/>
            <person name="Romanha A.J."/>
            <person name="Steindel M."/>
            <person name="de Vasconcelos A.T."/>
            <person name="Grisard E.C."/>
        </authorList>
    </citation>
    <scope>NUCLEOTIDE SEQUENCE [LARGE SCALE GENOMIC DNA]</scope>
    <source>
        <strain evidence="1 2">SC58</strain>
    </source>
</reference>
<dbReference type="OrthoDB" id="506498at2759"/>
<proteinExistence type="predicted"/>
<dbReference type="Proteomes" id="UP000031737">
    <property type="component" value="Unassembled WGS sequence"/>
</dbReference>